<feature type="domain" description="GerMN" evidence="3">
    <location>
        <begin position="258"/>
        <end position="346"/>
    </location>
</feature>
<name>A0A1M5ZA42_9CLOT</name>
<dbReference type="InterPro" id="IPR019606">
    <property type="entry name" value="GerMN"/>
</dbReference>
<feature type="compositionally biased region" description="Basic and acidic residues" evidence="1">
    <location>
        <begin position="28"/>
        <end position="51"/>
    </location>
</feature>
<feature type="chain" id="PRO_5013200656" evidence="2">
    <location>
        <begin position="26"/>
        <end position="366"/>
    </location>
</feature>
<dbReference type="EMBL" id="FQXU01000008">
    <property type="protein sequence ID" value="SHI21069.1"/>
    <property type="molecule type" value="Genomic_DNA"/>
</dbReference>
<gene>
    <name evidence="4" type="ORF">SAMN02745941_02686</name>
</gene>
<proteinExistence type="predicted"/>
<feature type="signal peptide" evidence="2">
    <location>
        <begin position="1"/>
        <end position="25"/>
    </location>
</feature>
<evidence type="ECO:0000313" key="4">
    <source>
        <dbReference type="EMBL" id="SHI21069.1"/>
    </source>
</evidence>
<dbReference type="RefSeq" id="WP_073020148.1">
    <property type="nucleotide sequence ID" value="NZ_FQXU01000008.1"/>
</dbReference>
<evidence type="ECO:0000256" key="2">
    <source>
        <dbReference type="SAM" id="SignalP"/>
    </source>
</evidence>
<dbReference type="Proteomes" id="UP000184241">
    <property type="component" value="Unassembled WGS sequence"/>
</dbReference>
<dbReference type="Pfam" id="PF10646">
    <property type="entry name" value="Germane"/>
    <property type="match status" value="1"/>
</dbReference>
<feature type="region of interest" description="Disordered" evidence="1">
    <location>
        <begin position="28"/>
        <end position="54"/>
    </location>
</feature>
<protein>
    <submittedName>
        <fullName evidence="4">Sporulation and spore germination</fullName>
    </submittedName>
</protein>
<evidence type="ECO:0000259" key="3">
    <source>
        <dbReference type="SMART" id="SM00909"/>
    </source>
</evidence>
<keyword evidence="2" id="KW-0732">Signal</keyword>
<dbReference type="SMART" id="SM00909">
    <property type="entry name" value="Germane"/>
    <property type="match status" value="1"/>
</dbReference>
<evidence type="ECO:0000256" key="1">
    <source>
        <dbReference type="SAM" id="MobiDB-lite"/>
    </source>
</evidence>
<dbReference type="PROSITE" id="PS51257">
    <property type="entry name" value="PROKAR_LIPOPROTEIN"/>
    <property type="match status" value="1"/>
</dbReference>
<organism evidence="4 5">
    <name type="scientific">Clostridium intestinale DSM 6191</name>
    <dbReference type="NCBI Taxonomy" id="1121320"/>
    <lineage>
        <taxon>Bacteria</taxon>
        <taxon>Bacillati</taxon>
        <taxon>Bacillota</taxon>
        <taxon>Clostridia</taxon>
        <taxon>Eubacteriales</taxon>
        <taxon>Clostridiaceae</taxon>
        <taxon>Clostridium</taxon>
    </lineage>
</organism>
<reference evidence="4 5" key="1">
    <citation type="submission" date="2016-11" db="EMBL/GenBank/DDBJ databases">
        <authorList>
            <person name="Jaros S."/>
            <person name="Januszkiewicz K."/>
            <person name="Wedrychowicz H."/>
        </authorList>
    </citation>
    <scope>NUCLEOTIDE SEQUENCE [LARGE SCALE GENOMIC DNA]</scope>
    <source>
        <strain evidence="4 5">DSM 6191</strain>
    </source>
</reference>
<accession>A0A1M5ZA42</accession>
<dbReference type="AlphaFoldDB" id="A0A1M5ZA42"/>
<evidence type="ECO:0000313" key="5">
    <source>
        <dbReference type="Proteomes" id="UP000184241"/>
    </source>
</evidence>
<sequence>MKKIICAIMLSLSVLFMFGCNNISAADKDNSSKNDTVKPDTENPDNEETKDNGGTAYSIKDIYPFNDNVVYEYAGSGNEYAKYTVWVDYIDNNRAQIRKNNGGTELVTVLENKDGELRSVLSREETYFRENFTTKQGKVEEIFLKEPLVKGTSWTAQDGSKRYISNTEVEITTNAGKFKALEVTTEGKNYKKLDYYAAKNGLVKTVYTSQGSEVTSTLDEIKKDTPLVQNVRIYYPSGDEMKLYYVEKQLSFKTNDITRLTLEKLFKEVPKDNVGSLIGPNVNIKSLYLNNGVVYVDFSENLVKEMNAGSSYELNILQGITNTLGAYYGVDKVYITIEDKPYSSGHILMKNGETFSVSLGNSEKLK</sequence>